<evidence type="ECO:0000256" key="1">
    <source>
        <dbReference type="SAM" id="SignalP"/>
    </source>
</evidence>
<proteinExistence type="predicted"/>
<keyword evidence="3" id="KW-1185">Reference proteome</keyword>
<gene>
    <name evidence="2" type="ORF">EL26_13865</name>
</gene>
<evidence type="ECO:0008006" key="4">
    <source>
        <dbReference type="Google" id="ProtNLM"/>
    </source>
</evidence>
<feature type="chain" id="PRO_5039617180" description="Copper amine oxidase-like N-terminal domain-containing protein" evidence="1">
    <location>
        <begin position="23"/>
        <end position="309"/>
    </location>
</feature>
<protein>
    <recommendedName>
        <fullName evidence="4">Copper amine oxidase-like N-terminal domain-containing protein</fullName>
    </recommendedName>
</protein>
<evidence type="ECO:0000313" key="2">
    <source>
        <dbReference type="EMBL" id="KEO82648.1"/>
    </source>
</evidence>
<feature type="signal peptide" evidence="1">
    <location>
        <begin position="1"/>
        <end position="22"/>
    </location>
</feature>
<reference evidence="2 3" key="1">
    <citation type="journal article" date="2013" name="Int. J. Syst. Evol. Microbiol.">
        <title>Tumebacillus flagellatus sp. nov., an alpha-amylase/pullulanase-producing bacterium isolated from cassava wastewater.</title>
        <authorList>
            <person name="Wang Q."/>
            <person name="Xie N."/>
            <person name="Qin Y."/>
            <person name="Shen N."/>
            <person name="Zhu J."/>
            <person name="Mi H."/>
            <person name="Huang R."/>
        </authorList>
    </citation>
    <scope>NUCLEOTIDE SEQUENCE [LARGE SCALE GENOMIC DNA]</scope>
    <source>
        <strain evidence="2 3">GST4</strain>
    </source>
</reference>
<dbReference type="Proteomes" id="UP000027931">
    <property type="component" value="Unassembled WGS sequence"/>
</dbReference>
<name>A0A074LS94_9BACL</name>
<accession>A0A074LS94</accession>
<comment type="caution">
    <text evidence="2">The sequence shown here is derived from an EMBL/GenBank/DDBJ whole genome shotgun (WGS) entry which is preliminary data.</text>
</comment>
<dbReference type="EMBL" id="JMIR01000019">
    <property type="protein sequence ID" value="KEO82648.1"/>
    <property type="molecule type" value="Genomic_DNA"/>
</dbReference>
<sequence length="309" mass="32987">MKNMVWSACMISVMMVGSSVVSGTMVSPKGNSPVAVSVLDEQRVMDGQTVTVTPVDSSLDVHPLLGVVASVPGFEDWGSADVAAVRNLHDREGAVNAVLWRVQTGGKALGYLVTTPDGQSLYEFSRRPTPELPGDEQAIPNGYLYGGPALQLAYVQGQQGPQLYNLMSGEELPSGELLNRVPDKLPALALEKKQQSAAVTALPEIVHGEDDAVYATGLYGKMKLGEQGTGGVPLQEFAKQTEAAEPAEMVYDAIPDKLFVALNLQQKITLTPEATYFGVTDPFALNDAQRQPVYVNAEFPVTAVPVRGK</sequence>
<dbReference type="AlphaFoldDB" id="A0A074LS94"/>
<keyword evidence="1" id="KW-0732">Signal</keyword>
<dbReference type="RefSeq" id="WP_038089579.1">
    <property type="nucleotide sequence ID" value="NZ_JMIR01000019.1"/>
</dbReference>
<evidence type="ECO:0000313" key="3">
    <source>
        <dbReference type="Proteomes" id="UP000027931"/>
    </source>
</evidence>
<organism evidence="2 3">
    <name type="scientific">Tumebacillus flagellatus</name>
    <dbReference type="NCBI Taxonomy" id="1157490"/>
    <lineage>
        <taxon>Bacteria</taxon>
        <taxon>Bacillati</taxon>
        <taxon>Bacillota</taxon>
        <taxon>Bacilli</taxon>
        <taxon>Bacillales</taxon>
        <taxon>Alicyclobacillaceae</taxon>
        <taxon>Tumebacillus</taxon>
    </lineage>
</organism>
<dbReference type="OrthoDB" id="2381086at2"/>